<keyword evidence="1" id="KW-1133">Transmembrane helix</keyword>
<organism evidence="2 3">
    <name type="scientific">Desulfosporosinus lacus DSM 15449</name>
    <dbReference type="NCBI Taxonomy" id="1121420"/>
    <lineage>
        <taxon>Bacteria</taxon>
        <taxon>Bacillati</taxon>
        <taxon>Bacillota</taxon>
        <taxon>Clostridia</taxon>
        <taxon>Eubacteriales</taxon>
        <taxon>Desulfitobacteriaceae</taxon>
        <taxon>Desulfosporosinus</taxon>
    </lineage>
</organism>
<keyword evidence="1" id="KW-0812">Transmembrane</keyword>
<dbReference type="EMBL" id="FQXJ01000021">
    <property type="protein sequence ID" value="SHI61045.1"/>
    <property type="molecule type" value="Genomic_DNA"/>
</dbReference>
<dbReference type="AlphaFoldDB" id="A0A1M6CJ37"/>
<sequence length="156" mass="17718">MEEKDNLQWIKLFRDEPIPKAALENFQAQLMAQIAAQPVDFGAESRLAARRKWGLGLAFSLMFTGLLLGTVLWFGSEMLYQGLNSLLVMFAGFPYVSEFQQFGQRILQSLILFKELKIGIDLLWGVVSWPLMGVLCVIVVFRNPHSIYEDSTIEEA</sequence>
<protein>
    <submittedName>
        <fullName evidence="2">Uncharacterized protein</fullName>
    </submittedName>
</protein>
<feature type="transmembrane region" description="Helical" evidence="1">
    <location>
        <begin position="53"/>
        <end position="73"/>
    </location>
</feature>
<dbReference type="STRING" id="1121420.SAMN02746098_04352"/>
<dbReference type="Proteomes" id="UP000183954">
    <property type="component" value="Unassembled WGS sequence"/>
</dbReference>
<keyword evidence="3" id="KW-1185">Reference proteome</keyword>
<evidence type="ECO:0000313" key="3">
    <source>
        <dbReference type="Proteomes" id="UP000183954"/>
    </source>
</evidence>
<feature type="transmembrane region" description="Helical" evidence="1">
    <location>
        <begin position="118"/>
        <end position="141"/>
    </location>
</feature>
<accession>A0A1M6CJ37</accession>
<keyword evidence="1" id="KW-0472">Membrane</keyword>
<dbReference type="OrthoDB" id="1796948at2"/>
<dbReference type="RefSeq" id="WP_073032138.1">
    <property type="nucleotide sequence ID" value="NZ_FQXJ01000021.1"/>
</dbReference>
<name>A0A1M6CJ37_9FIRM</name>
<evidence type="ECO:0000313" key="2">
    <source>
        <dbReference type="EMBL" id="SHI61045.1"/>
    </source>
</evidence>
<gene>
    <name evidence="2" type="ORF">SAMN02746098_04352</name>
</gene>
<proteinExistence type="predicted"/>
<reference evidence="3" key="1">
    <citation type="submission" date="2016-11" db="EMBL/GenBank/DDBJ databases">
        <authorList>
            <person name="Varghese N."/>
            <person name="Submissions S."/>
        </authorList>
    </citation>
    <scope>NUCLEOTIDE SEQUENCE [LARGE SCALE GENOMIC DNA]</scope>
    <source>
        <strain evidence="3">DSM 15449</strain>
    </source>
</reference>
<evidence type="ECO:0000256" key="1">
    <source>
        <dbReference type="SAM" id="Phobius"/>
    </source>
</evidence>